<dbReference type="Proteomes" id="UP000504638">
    <property type="component" value="Unplaced"/>
</dbReference>
<feature type="region of interest" description="Disordered" evidence="7">
    <location>
        <begin position="108"/>
        <end position="134"/>
    </location>
</feature>
<comment type="similarity">
    <text evidence="2">Belongs to the universal ribosomal protein uL2 family.</text>
</comment>
<reference evidence="12" key="3">
    <citation type="submission" date="2025-04" db="UniProtKB">
        <authorList>
            <consortium name="RefSeq"/>
        </authorList>
    </citation>
    <scope>IDENTIFICATION</scope>
    <source>
        <strain evidence="12">CBS 781.70</strain>
    </source>
</reference>
<evidence type="ECO:0000256" key="1">
    <source>
        <dbReference type="ARBA" id="ARBA00004173"/>
    </source>
</evidence>
<dbReference type="InterPro" id="IPR014722">
    <property type="entry name" value="Rib_uL2_dom2"/>
</dbReference>
<dbReference type="Gene3D" id="2.40.50.140">
    <property type="entry name" value="Nucleic acid-binding proteins"/>
    <property type="match status" value="1"/>
</dbReference>
<dbReference type="Gene3D" id="2.30.30.30">
    <property type="match status" value="1"/>
</dbReference>
<dbReference type="GO" id="GO:0003723">
    <property type="term" value="F:RNA binding"/>
    <property type="evidence" value="ECO:0007669"/>
    <property type="project" value="InterPro"/>
</dbReference>
<dbReference type="PANTHER" id="PTHR13691">
    <property type="entry name" value="RIBOSOMAL PROTEIN L2"/>
    <property type="match status" value="1"/>
</dbReference>
<reference evidence="10 12" key="1">
    <citation type="submission" date="2020-01" db="EMBL/GenBank/DDBJ databases">
        <authorList>
            <consortium name="DOE Joint Genome Institute"/>
            <person name="Haridas S."/>
            <person name="Albert R."/>
            <person name="Binder M."/>
            <person name="Bloem J."/>
            <person name="Labutti K."/>
            <person name="Salamov A."/>
            <person name="Andreopoulos B."/>
            <person name="Baker S.E."/>
            <person name="Barry K."/>
            <person name="Bills G."/>
            <person name="Bluhm B.H."/>
            <person name="Cannon C."/>
            <person name="Castanera R."/>
            <person name="Culley D.E."/>
            <person name="Daum C."/>
            <person name="Ezra D."/>
            <person name="Gonzalez J.B."/>
            <person name="Henrissat B."/>
            <person name="Kuo A."/>
            <person name="Liang C."/>
            <person name="Lipzen A."/>
            <person name="Lutzoni F."/>
            <person name="Magnuson J."/>
            <person name="Mondo S."/>
            <person name="Nolan M."/>
            <person name="Ohm R."/>
            <person name="Pangilinan J."/>
            <person name="Park H.-J."/>
            <person name="Ramirez L."/>
            <person name="Alfaro M."/>
            <person name="Sun H."/>
            <person name="Tritt A."/>
            <person name="Yoshinaga Y."/>
            <person name="Zwiers L.-H."/>
            <person name="Turgeon B.G."/>
            <person name="Goodwin S.B."/>
            <person name="Spatafora J.W."/>
            <person name="Crous P.W."/>
            <person name="Grigoriev I.V."/>
        </authorList>
    </citation>
    <scope>NUCLEOTIDE SEQUENCE</scope>
    <source>
        <strain evidence="10 12">CBS 781.70</strain>
    </source>
</reference>
<dbReference type="InterPro" id="IPR014726">
    <property type="entry name" value="Ribosomal_uL2_dom3"/>
</dbReference>
<evidence type="ECO:0000256" key="5">
    <source>
        <dbReference type="ARBA" id="ARBA00023274"/>
    </source>
</evidence>
<evidence type="ECO:0000313" key="12">
    <source>
        <dbReference type="RefSeq" id="XP_033538890.1"/>
    </source>
</evidence>
<dbReference type="NCBIfam" id="TIGR01171">
    <property type="entry name" value="rplB_bact"/>
    <property type="match status" value="1"/>
</dbReference>
<organism evidence="10">
    <name type="scientific">Eremomyces bilateralis CBS 781.70</name>
    <dbReference type="NCBI Taxonomy" id="1392243"/>
    <lineage>
        <taxon>Eukaryota</taxon>
        <taxon>Fungi</taxon>
        <taxon>Dikarya</taxon>
        <taxon>Ascomycota</taxon>
        <taxon>Pezizomycotina</taxon>
        <taxon>Dothideomycetes</taxon>
        <taxon>Dothideomycetes incertae sedis</taxon>
        <taxon>Eremomycetales</taxon>
        <taxon>Eremomycetaceae</taxon>
        <taxon>Eremomyces</taxon>
    </lineage>
</organism>
<evidence type="ECO:0000256" key="2">
    <source>
        <dbReference type="ARBA" id="ARBA00005636"/>
    </source>
</evidence>
<evidence type="ECO:0000256" key="3">
    <source>
        <dbReference type="ARBA" id="ARBA00022980"/>
    </source>
</evidence>
<gene>
    <name evidence="10 12" type="ORF">P152DRAFT_453845</name>
</gene>
<name>A0A6G1GHB1_9PEZI</name>
<keyword evidence="4" id="KW-0496">Mitochondrion</keyword>
<dbReference type="InterPro" id="IPR022669">
    <property type="entry name" value="Ribosomal_uL2_C"/>
</dbReference>
<evidence type="ECO:0000256" key="6">
    <source>
        <dbReference type="ARBA" id="ARBA00069872"/>
    </source>
</evidence>
<evidence type="ECO:0000259" key="8">
    <source>
        <dbReference type="SMART" id="SM01382"/>
    </source>
</evidence>
<dbReference type="SMART" id="SM01382">
    <property type="entry name" value="Ribosomal_L2_C"/>
    <property type="match status" value="1"/>
</dbReference>
<dbReference type="InterPro" id="IPR008991">
    <property type="entry name" value="Translation_prot_SH3-like_sf"/>
</dbReference>
<dbReference type="OrthoDB" id="268576at2759"/>
<accession>A0A6G1GHB1</accession>
<proteinExistence type="inferred from homology"/>
<dbReference type="InterPro" id="IPR002171">
    <property type="entry name" value="Ribosomal_uL2"/>
</dbReference>
<dbReference type="GO" id="GO:0032543">
    <property type="term" value="P:mitochondrial translation"/>
    <property type="evidence" value="ECO:0007669"/>
    <property type="project" value="TreeGrafter"/>
</dbReference>
<dbReference type="Pfam" id="PF03947">
    <property type="entry name" value="Ribosomal_L2_C"/>
    <property type="match status" value="1"/>
</dbReference>
<evidence type="ECO:0000256" key="7">
    <source>
        <dbReference type="SAM" id="MobiDB-lite"/>
    </source>
</evidence>
<keyword evidence="11" id="KW-1185">Reference proteome</keyword>
<dbReference type="GO" id="GO:0016740">
    <property type="term" value="F:transferase activity"/>
    <property type="evidence" value="ECO:0007669"/>
    <property type="project" value="InterPro"/>
</dbReference>
<feature type="domain" description="Large ribosomal subunit protein uL2 RNA-binding" evidence="9">
    <location>
        <begin position="119"/>
        <end position="198"/>
    </location>
</feature>
<sequence length="356" mass="39178">MIQTRPFLRSIWQSSQRRTTLRNPRLYSTVTIEVTSPSQPPTITLTPKYPPTPPTASASNSETARRVALKKGGAAAILRTYTPRTPGIRHLRRPVNDHLWKGRPYYPLTVPKKGHGKGGRNNTGHVTVRHRGGGHKRRIRLLDFKRMDAGPRLVERIEYDPNRSAHIALLSQEADEGKKAFSYVIAAEGMRAGDVVESFRAGIPQRLIDEMGGVADPGMLAAKTAIRGNCLPMHLVPVGTKVYCVGSAADRGAVFCRSAGTYATVIAKGEEGTKEERTVVVRLQSGEVRRVSRNACATIGVSSNPHWHFRQLGKAGRARWLGIRPTVRGVAMNAGMSYRLFVSSDPSDHFVSIEVY</sequence>
<dbReference type="PANTHER" id="PTHR13691:SF5">
    <property type="entry name" value="LARGE RIBOSOMAL SUBUNIT PROTEIN UL2M"/>
    <property type="match status" value="1"/>
</dbReference>
<evidence type="ECO:0000313" key="10">
    <source>
        <dbReference type="EMBL" id="KAF1817259.1"/>
    </source>
</evidence>
<dbReference type="GO" id="GO:0005762">
    <property type="term" value="C:mitochondrial large ribosomal subunit"/>
    <property type="evidence" value="ECO:0007669"/>
    <property type="project" value="TreeGrafter"/>
</dbReference>
<dbReference type="Pfam" id="PF00181">
    <property type="entry name" value="Ribosomal_L2_N"/>
    <property type="match status" value="1"/>
</dbReference>
<dbReference type="SUPFAM" id="SSF50249">
    <property type="entry name" value="Nucleic acid-binding proteins"/>
    <property type="match status" value="1"/>
</dbReference>
<reference evidence="12" key="2">
    <citation type="submission" date="2020-04" db="EMBL/GenBank/DDBJ databases">
        <authorList>
            <consortium name="NCBI Genome Project"/>
        </authorList>
    </citation>
    <scope>NUCLEOTIDE SEQUENCE</scope>
    <source>
        <strain evidence="12">CBS 781.70</strain>
    </source>
</reference>
<keyword evidence="3 10" id="KW-0689">Ribosomal protein</keyword>
<evidence type="ECO:0000259" key="9">
    <source>
        <dbReference type="SMART" id="SM01383"/>
    </source>
</evidence>
<feature type="region of interest" description="Disordered" evidence="7">
    <location>
        <begin position="38"/>
        <end position="62"/>
    </location>
</feature>
<evidence type="ECO:0000313" key="11">
    <source>
        <dbReference type="Proteomes" id="UP000504638"/>
    </source>
</evidence>
<comment type="subcellular location">
    <subcellularLocation>
        <location evidence="1">Mitochondrion</location>
    </subcellularLocation>
</comment>
<protein>
    <recommendedName>
        <fullName evidence="6">Large ribosomal subunit protein uL2m</fullName>
    </recommendedName>
</protein>
<dbReference type="SMART" id="SM01383">
    <property type="entry name" value="Ribosomal_L2"/>
    <property type="match status" value="1"/>
</dbReference>
<dbReference type="InterPro" id="IPR012340">
    <property type="entry name" value="NA-bd_OB-fold"/>
</dbReference>
<dbReference type="InterPro" id="IPR022666">
    <property type="entry name" value="Ribosomal_uL2_RNA-bd_dom"/>
</dbReference>
<dbReference type="AlphaFoldDB" id="A0A6G1GHB1"/>
<dbReference type="GeneID" id="54419034"/>
<dbReference type="RefSeq" id="XP_033538890.1">
    <property type="nucleotide sequence ID" value="XM_033678464.1"/>
</dbReference>
<dbReference type="FunFam" id="2.40.50.140:FF:000128">
    <property type="entry name" value="50S ribosomal protein L2"/>
    <property type="match status" value="1"/>
</dbReference>
<dbReference type="InterPro" id="IPR005880">
    <property type="entry name" value="Ribosomal_uL2_bac/org-type"/>
</dbReference>
<keyword evidence="5" id="KW-0687">Ribonucleoprotein</keyword>
<dbReference type="Gene3D" id="4.10.950.10">
    <property type="entry name" value="Ribosomal protein L2, domain 3"/>
    <property type="match status" value="1"/>
</dbReference>
<dbReference type="GO" id="GO:0003735">
    <property type="term" value="F:structural constituent of ribosome"/>
    <property type="evidence" value="ECO:0007669"/>
    <property type="project" value="InterPro"/>
</dbReference>
<dbReference type="SUPFAM" id="SSF50104">
    <property type="entry name" value="Translation proteins SH3-like domain"/>
    <property type="match status" value="1"/>
</dbReference>
<feature type="domain" description="Large ribosomal subunit protein uL2 C-terminal" evidence="8">
    <location>
        <begin position="225"/>
        <end position="346"/>
    </location>
</feature>
<evidence type="ECO:0000256" key="4">
    <source>
        <dbReference type="ARBA" id="ARBA00023128"/>
    </source>
</evidence>
<dbReference type="EMBL" id="ML975149">
    <property type="protein sequence ID" value="KAF1817259.1"/>
    <property type="molecule type" value="Genomic_DNA"/>
</dbReference>